<evidence type="ECO:0000313" key="1">
    <source>
        <dbReference type="EMBL" id="EHM53601.1"/>
    </source>
</evidence>
<comment type="caution">
    <text evidence="1">The sequence shown here is derived from an EMBL/GenBank/DDBJ whole genome shotgun (WGS) entry which is preliminary data.</text>
</comment>
<protein>
    <submittedName>
        <fullName evidence="1">Uncharacterized protein</fullName>
    </submittedName>
</protein>
<dbReference type="EMBL" id="AGCK01000062">
    <property type="protein sequence ID" value="EHM53601.1"/>
    <property type="molecule type" value="Genomic_DNA"/>
</dbReference>
<dbReference type="AlphaFoldDB" id="G9YN73"/>
<proteinExistence type="predicted"/>
<organism evidence="1 2">
    <name type="scientific">Flavonifractor plautii ATCC 29863</name>
    <dbReference type="NCBI Taxonomy" id="411475"/>
    <lineage>
        <taxon>Bacteria</taxon>
        <taxon>Bacillati</taxon>
        <taxon>Bacillota</taxon>
        <taxon>Clostridia</taxon>
        <taxon>Eubacteriales</taxon>
        <taxon>Oscillospiraceae</taxon>
        <taxon>Flavonifractor</taxon>
    </lineage>
</organism>
<dbReference type="Proteomes" id="UP000004459">
    <property type="component" value="Unassembled WGS sequence"/>
</dbReference>
<name>G9YN73_FLAPL</name>
<evidence type="ECO:0000313" key="2">
    <source>
        <dbReference type="Proteomes" id="UP000004459"/>
    </source>
</evidence>
<gene>
    <name evidence="1" type="ORF">HMPREF0372_00945</name>
</gene>
<dbReference type="HOGENOM" id="CLU_3153095_0_0_9"/>
<accession>G9YN73</accession>
<sequence length="48" mass="5536">MRTFCMETIGRISVLQNAKRACAVAKLRHTPSWLEPFRQELSTGICQR</sequence>
<reference evidence="1 2" key="1">
    <citation type="submission" date="2011-08" db="EMBL/GenBank/DDBJ databases">
        <authorList>
            <person name="Weinstock G."/>
            <person name="Sodergren E."/>
            <person name="Clifton S."/>
            <person name="Fulton L."/>
            <person name="Fulton B."/>
            <person name="Courtney L."/>
            <person name="Fronick C."/>
            <person name="Harrison M."/>
            <person name="Strong C."/>
            <person name="Farmer C."/>
            <person name="Delahaunty K."/>
            <person name="Markovic C."/>
            <person name="Hall O."/>
            <person name="Minx P."/>
            <person name="Tomlinson C."/>
            <person name="Mitreva M."/>
            <person name="Hou S."/>
            <person name="Chen J."/>
            <person name="Wollam A."/>
            <person name="Pepin K.H."/>
            <person name="Johnson M."/>
            <person name="Bhonagiri V."/>
            <person name="Zhang X."/>
            <person name="Suruliraj S."/>
            <person name="Warren W."/>
            <person name="Chinwalla A."/>
            <person name="Mardis E.R."/>
            <person name="Wilson R.K."/>
        </authorList>
    </citation>
    <scope>NUCLEOTIDE SEQUENCE [LARGE SCALE GENOMIC DNA]</scope>
    <source>
        <strain evidence="1 2">ATCC 29863</strain>
    </source>
</reference>